<dbReference type="EMBL" id="GBHO01028152">
    <property type="protein sequence ID" value="JAG15452.1"/>
    <property type="molecule type" value="Transcribed_RNA"/>
</dbReference>
<reference evidence="1" key="1">
    <citation type="journal article" date="2014" name="PLoS ONE">
        <title>Transcriptome-Based Identification of ABC Transporters in the Western Tarnished Plant Bug Lygus hesperus.</title>
        <authorList>
            <person name="Hull J.J."/>
            <person name="Chaney K."/>
            <person name="Geib S.M."/>
            <person name="Fabrick J.A."/>
            <person name="Brent C.S."/>
            <person name="Walsh D."/>
            <person name="Lavine L.C."/>
        </authorList>
    </citation>
    <scope>NUCLEOTIDE SEQUENCE</scope>
</reference>
<evidence type="ECO:0000313" key="1">
    <source>
        <dbReference type="EMBL" id="JAG15452.1"/>
    </source>
</evidence>
<name>A0A0A9X406_LYGHE</name>
<gene>
    <name evidence="1" type="ORF">CM83_105376</name>
</gene>
<protein>
    <submittedName>
        <fullName evidence="1">Uncharacterized protein</fullName>
    </submittedName>
</protein>
<organism evidence="1">
    <name type="scientific">Lygus hesperus</name>
    <name type="common">Western plant bug</name>
    <dbReference type="NCBI Taxonomy" id="30085"/>
    <lineage>
        <taxon>Eukaryota</taxon>
        <taxon>Metazoa</taxon>
        <taxon>Ecdysozoa</taxon>
        <taxon>Arthropoda</taxon>
        <taxon>Hexapoda</taxon>
        <taxon>Insecta</taxon>
        <taxon>Pterygota</taxon>
        <taxon>Neoptera</taxon>
        <taxon>Paraneoptera</taxon>
        <taxon>Hemiptera</taxon>
        <taxon>Heteroptera</taxon>
        <taxon>Panheteroptera</taxon>
        <taxon>Cimicomorpha</taxon>
        <taxon>Miridae</taxon>
        <taxon>Mirini</taxon>
        <taxon>Lygus</taxon>
    </lineage>
</organism>
<feature type="non-terminal residue" evidence="1">
    <location>
        <position position="115"/>
    </location>
</feature>
<dbReference type="AlphaFoldDB" id="A0A0A9X406"/>
<reference evidence="1" key="2">
    <citation type="submission" date="2014-07" db="EMBL/GenBank/DDBJ databases">
        <authorList>
            <person name="Hull J."/>
        </authorList>
    </citation>
    <scope>NUCLEOTIDE SEQUENCE</scope>
</reference>
<proteinExistence type="predicted"/>
<feature type="non-terminal residue" evidence="1">
    <location>
        <position position="1"/>
    </location>
</feature>
<sequence>PGNTSKTDATDDTVLHVAGENWMDTLKKADHTLQKVGQWMSENKLTLNLVKTNFLVFGTISKMTDDGNVQTIVVHETNCEMSNNCTCNGQIQRKKSAKYLGVVFDELVKWEEHVR</sequence>
<accession>A0A0A9X406</accession>